<reference evidence="2 3" key="1">
    <citation type="submission" date="2023-09" db="EMBL/GenBank/DDBJ databases">
        <title>Nesidiocoris tenuis whole genome shotgun sequence.</title>
        <authorList>
            <person name="Shibata T."/>
            <person name="Shimoda M."/>
            <person name="Kobayashi T."/>
            <person name="Uehara T."/>
        </authorList>
    </citation>
    <scope>NUCLEOTIDE SEQUENCE [LARGE SCALE GENOMIC DNA]</scope>
    <source>
        <strain evidence="2 3">Japan</strain>
    </source>
</reference>
<keyword evidence="3" id="KW-1185">Reference proteome</keyword>
<feature type="region of interest" description="Disordered" evidence="1">
    <location>
        <begin position="1"/>
        <end position="30"/>
    </location>
</feature>
<feature type="compositionally biased region" description="Basic residues" evidence="1">
    <location>
        <begin position="10"/>
        <end position="27"/>
    </location>
</feature>
<protein>
    <submittedName>
        <fullName evidence="2">Uncharacterized protein</fullName>
    </submittedName>
</protein>
<sequence length="82" mass="9193">MAAPPLRKNDLHRKSHQQTSCRSRRTHNVHDFHESVKNRGNGRQIEVHTPVITPIKTLGTRGSLAKDPLHSLRTATADLIAD</sequence>
<organism evidence="2 3">
    <name type="scientific">Nesidiocoris tenuis</name>
    <dbReference type="NCBI Taxonomy" id="355587"/>
    <lineage>
        <taxon>Eukaryota</taxon>
        <taxon>Metazoa</taxon>
        <taxon>Ecdysozoa</taxon>
        <taxon>Arthropoda</taxon>
        <taxon>Hexapoda</taxon>
        <taxon>Insecta</taxon>
        <taxon>Pterygota</taxon>
        <taxon>Neoptera</taxon>
        <taxon>Paraneoptera</taxon>
        <taxon>Hemiptera</taxon>
        <taxon>Heteroptera</taxon>
        <taxon>Panheteroptera</taxon>
        <taxon>Cimicomorpha</taxon>
        <taxon>Miridae</taxon>
        <taxon>Dicyphina</taxon>
        <taxon>Nesidiocoris</taxon>
    </lineage>
</organism>
<gene>
    <name evidence="2" type="ORF">NTJ_08796</name>
</gene>
<dbReference type="Proteomes" id="UP001307889">
    <property type="component" value="Chromosome 6"/>
</dbReference>
<proteinExistence type="predicted"/>
<evidence type="ECO:0000313" key="3">
    <source>
        <dbReference type="Proteomes" id="UP001307889"/>
    </source>
</evidence>
<accession>A0ABN7AX97</accession>
<evidence type="ECO:0000313" key="2">
    <source>
        <dbReference type="EMBL" id="BES95987.1"/>
    </source>
</evidence>
<dbReference type="EMBL" id="AP028914">
    <property type="protein sequence ID" value="BES95987.1"/>
    <property type="molecule type" value="Genomic_DNA"/>
</dbReference>
<name>A0ABN7AX97_9HEMI</name>
<evidence type="ECO:0000256" key="1">
    <source>
        <dbReference type="SAM" id="MobiDB-lite"/>
    </source>
</evidence>